<feature type="domain" description="Chromosome segregation protein Spc25 C-terminal" evidence="13">
    <location>
        <begin position="156"/>
        <end position="226"/>
    </location>
</feature>
<evidence type="ECO:0000256" key="8">
    <source>
        <dbReference type="ARBA" id="ARBA00023306"/>
    </source>
</evidence>
<evidence type="ECO:0000259" key="13">
    <source>
        <dbReference type="Pfam" id="PF08234"/>
    </source>
</evidence>
<dbReference type="InterPro" id="IPR013255">
    <property type="entry name" value="Spc25_C"/>
</dbReference>
<evidence type="ECO:0000256" key="10">
    <source>
        <dbReference type="ARBA" id="ARBA00045419"/>
    </source>
</evidence>
<dbReference type="Proteomes" id="UP000265140">
    <property type="component" value="Chromosome 16"/>
</dbReference>
<keyword evidence="4 12" id="KW-0158">Chromosome</keyword>
<dbReference type="GO" id="GO:0031262">
    <property type="term" value="C:Ndc80 complex"/>
    <property type="evidence" value="ECO:0007669"/>
    <property type="project" value="InterPro"/>
</dbReference>
<keyword evidence="8 12" id="KW-0131">Cell cycle</keyword>
<reference evidence="14" key="2">
    <citation type="submission" date="2020-02" db="EMBL/GenBank/DDBJ databases">
        <title>Esox lucius (northern pike) genome, fEsoLuc1, primary haplotype.</title>
        <authorList>
            <person name="Myers G."/>
            <person name="Karagic N."/>
            <person name="Meyer A."/>
            <person name="Pippel M."/>
            <person name="Reichard M."/>
            <person name="Winkler S."/>
            <person name="Tracey A."/>
            <person name="Sims Y."/>
            <person name="Howe K."/>
            <person name="Rhie A."/>
            <person name="Formenti G."/>
            <person name="Durbin R."/>
            <person name="Fedrigo O."/>
            <person name="Jarvis E.D."/>
        </authorList>
    </citation>
    <scope>NUCLEOTIDE SEQUENCE [LARGE SCALE GENOMIC DNA]</scope>
</reference>
<reference evidence="15" key="1">
    <citation type="journal article" date="2014" name="PLoS ONE">
        <title>The genome and linkage map of the northern pike (Esox lucius): conserved synteny revealed between the salmonid sister group and the Neoteleostei.</title>
        <authorList>
            <person name="Rondeau E.B."/>
            <person name="Minkley D.R."/>
            <person name="Leong J.S."/>
            <person name="Messmer A.M."/>
            <person name="Jantzen J.R."/>
            <person name="von Schalburg K.R."/>
            <person name="Lemon C."/>
            <person name="Bird N.H."/>
            <person name="Koop B.F."/>
        </authorList>
    </citation>
    <scope>NUCLEOTIDE SEQUENCE</scope>
</reference>
<dbReference type="Ensembl" id="ENSELUT00000031840.3">
    <property type="protein sequence ID" value="ENSELUP00000021227.1"/>
    <property type="gene ID" value="ENSELUG00000020337.3"/>
</dbReference>
<evidence type="ECO:0000256" key="7">
    <source>
        <dbReference type="ARBA" id="ARBA00023054"/>
    </source>
</evidence>
<evidence type="ECO:0000256" key="6">
    <source>
        <dbReference type="ARBA" id="ARBA00022776"/>
    </source>
</evidence>
<dbReference type="GO" id="GO:0007059">
    <property type="term" value="P:chromosome segregation"/>
    <property type="evidence" value="ECO:0007669"/>
    <property type="project" value="InterPro"/>
</dbReference>
<evidence type="ECO:0000256" key="2">
    <source>
        <dbReference type="ARBA" id="ARBA00006379"/>
    </source>
</evidence>
<gene>
    <name evidence="14" type="primary">SPC25</name>
</gene>
<comment type="function">
    <text evidence="10">Acts as a component of the essential kinetochore-associated NDC80 complex, which is required for chromosome segregation and spindle checkpoint activity. Required for kinetochore integrity and the organization of stable microtubule binding sites in the outer plate of the kinetochore. The NDC80 complex synergistically enhances the affinity of the SKA1 complex for microtubules and may allow the NDC80 complex to track depolymerizing microtubules.</text>
</comment>
<reference evidence="14" key="3">
    <citation type="submission" date="2025-08" db="UniProtKB">
        <authorList>
            <consortium name="Ensembl"/>
        </authorList>
    </citation>
    <scope>IDENTIFICATION</scope>
</reference>
<dbReference type="GeneID" id="105022465"/>
<proteinExistence type="inferred from homology"/>
<dbReference type="AlphaFoldDB" id="A0A3P8YZ49"/>
<keyword evidence="12" id="KW-0539">Nucleus</keyword>
<keyword evidence="5 12" id="KW-0132">Cell division</keyword>
<dbReference type="GO" id="GO:0051301">
    <property type="term" value="P:cell division"/>
    <property type="evidence" value="ECO:0007669"/>
    <property type="project" value="UniProtKB-UniRule"/>
</dbReference>
<evidence type="ECO:0000256" key="11">
    <source>
        <dbReference type="ARBA" id="ARBA00065771"/>
    </source>
</evidence>
<dbReference type="PANTHER" id="PTHR14281">
    <property type="entry name" value="KINETOCHORE PROTEIN SPC25-RELATED"/>
    <property type="match status" value="1"/>
</dbReference>
<dbReference type="Pfam" id="PF08234">
    <property type="entry name" value="Spindle_Spc25"/>
    <property type="match status" value="1"/>
</dbReference>
<evidence type="ECO:0000313" key="14">
    <source>
        <dbReference type="Ensembl" id="ENSELUP00000021227.1"/>
    </source>
</evidence>
<organism evidence="14 15">
    <name type="scientific">Esox lucius</name>
    <name type="common">Northern pike</name>
    <dbReference type="NCBI Taxonomy" id="8010"/>
    <lineage>
        <taxon>Eukaryota</taxon>
        <taxon>Metazoa</taxon>
        <taxon>Chordata</taxon>
        <taxon>Craniata</taxon>
        <taxon>Vertebrata</taxon>
        <taxon>Euteleostomi</taxon>
        <taxon>Actinopterygii</taxon>
        <taxon>Neopterygii</taxon>
        <taxon>Teleostei</taxon>
        <taxon>Protacanthopterygii</taxon>
        <taxon>Esociformes</taxon>
        <taxon>Esocidae</taxon>
        <taxon>Esox</taxon>
    </lineage>
</organism>
<name>A0A3P8YZ49_ESOLU</name>
<evidence type="ECO:0000256" key="4">
    <source>
        <dbReference type="ARBA" id="ARBA00022454"/>
    </source>
</evidence>
<dbReference type="CDD" id="cd23784">
    <property type="entry name" value="RWD_Spc25"/>
    <property type="match status" value="1"/>
</dbReference>
<dbReference type="GeneTree" id="ENSGT00390000002220"/>
<protein>
    <recommendedName>
        <fullName evidence="3 12">Kinetochore protein SPC25</fullName>
    </recommendedName>
</protein>
<dbReference type="PANTHER" id="PTHR14281:SF0">
    <property type="entry name" value="KINETOCHORE PROTEIN SPC25"/>
    <property type="match status" value="1"/>
</dbReference>
<dbReference type="STRING" id="8010.ENSELUP00000021227"/>
<evidence type="ECO:0000256" key="3">
    <source>
        <dbReference type="ARBA" id="ARBA00013692"/>
    </source>
</evidence>
<dbReference type="OrthoDB" id="6353017at2759"/>
<dbReference type="InterPro" id="IPR045143">
    <property type="entry name" value="Spc25"/>
</dbReference>
<reference evidence="14" key="4">
    <citation type="submission" date="2025-09" db="UniProtKB">
        <authorList>
            <consortium name="Ensembl"/>
        </authorList>
    </citation>
    <scope>IDENTIFICATION</scope>
</reference>
<comment type="similarity">
    <text evidence="2 12">Belongs to the SPC25 family.</text>
</comment>
<comment type="subcellular location">
    <subcellularLocation>
        <location evidence="1">Chromosome</location>
        <location evidence="1">Centromere</location>
    </subcellularLocation>
    <subcellularLocation>
        <location evidence="12">Nucleus</location>
    </subcellularLocation>
    <subcellularLocation>
        <location evidence="12">Chromosome</location>
        <location evidence="12">Centromere</location>
        <location evidence="12">Kinetochore</location>
    </subcellularLocation>
</comment>
<accession>A0A3P8YZ49</accession>
<keyword evidence="15" id="KW-1185">Reference proteome</keyword>
<dbReference type="Bgee" id="ENSELUG00000020337">
    <property type="expression patterns" value="Expressed in ovary and 12 other cell types or tissues"/>
</dbReference>
<keyword evidence="12" id="KW-0995">Kinetochore</keyword>
<dbReference type="Gene3D" id="3.30.457.50">
    <property type="entry name" value="Chromosome segregation protein Spc25"/>
    <property type="match status" value="1"/>
</dbReference>
<dbReference type="InParanoid" id="A0A3P8YZ49"/>
<evidence type="ECO:0000256" key="9">
    <source>
        <dbReference type="ARBA" id="ARBA00023328"/>
    </source>
</evidence>
<evidence type="ECO:0000256" key="1">
    <source>
        <dbReference type="ARBA" id="ARBA00004584"/>
    </source>
</evidence>
<evidence type="ECO:0000256" key="12">
    <source>
        <dbReference type="RuleBase" id="RU367150"/>
    </source>
</evidence>
<dbReference type="RefSeq" id="XP_010889209.1">
    <property type="nucleotide sequence ID" value="XM_010890907.4"/>
</dbReference>
<keyword evidence="7" id="KW-0175">Coiled coil</keyword>
<dbReference type="CTD" id="57405"/>
<dbReference type="GO" id="GO:0005634">
    <property type="term" value="C:nucleus"/>
    <property type="evidence" value="ECO:0007669"/>
    <property type="project" value="UniProtKB-SubCell"/>
</dbReference>
<dbReference type="FunCoup" id="A0A3P8YZ49">
    <property type="interactions" value="222"/>
</dbReference>
<dbReference type="KEGG" id="els:105022465"/>
<keyword evidence="6 12" id="KW-0498">Mitosis</keyword>
<sequence>MACIKDAHIGSWVSNKMEELRNKKLAQVSGEVMESGLDWVQPNQQFFESCRDKCSKKCKEDEMLFETLQFYHKDMEHTNSSVAEKKKAIAQTLSELEGKSGQKSKVIEKIEMLRLEQDKKKELIISQNQANKTRLKNLNRAKQVFQDHLGLEIRKINGDTLQFIFRNINPKDPVCAYTFRLRINECGSYQILSSDPPLERMSYLEKRLQETNSFSAFLANIRREFVNLLPEK</sequence>
<evidence type="ECO:0000256" key="5">
    <source>
        <dbReference type="ARBA" id="ARBA00022618"/>
    </source>
</evidence>
<keyword evidence="9 12" id="KW-0137">Centromere</keyword>
<comment type="subunit">
    <text evidence="11">Component of the NDC80 complex, which is composed of ndc80, cdca1, spbc24 and spbc25. The NDC80 complex interacts with mis12 and zwint.</text>
</comment>
<evidence type="ECO:0000313" key="15">
    <source>
        <dbReference type="Proteomes" id="UP000265140"/>
    </source>
</evidence>
<dbReference type="OMA" id="HCENIER"/>
<dbReference type="FunFam" id="3.30.457.50:FF:000001">
    <property type="entry name" value="Probable kinetochore protein spc25"/>
    <property type="match status" value="1"/>
</dbReference>